<dbReference type="EMBL" id="RCMG01002277">
    <property type="protein sequence ID" value="KAG2812220.1"/>
    <property type="molecule type" value="Genomic_DNA"/>
</dbReference>
<dbReference type="InterPro" id="IPR043502">
    <property type="entry name" value="DNA/RNA_pol_sf"/>
</dbReference>
<dbReference type="Proteomes" id="UP000251314">
    <property type="component" value="Unassembled WGS sequence"/>
</dbReference>
<dbReference type="OrthoDB" id="6783748at2759"/>
<protein>
    <recommendedName>
        <fullName evidence="8">Reverse transcriptase domain-containing protein</fullName>
    </recommendedName>
</protein>
<dbReference type="AlphaFoldDB" id="A0A329SK75"/>
<accession>A0A329SK75</accession>
<sequence>MFTTGEPDESSLVPELGRRSFGDDICFGGEDFDSCLATLGHLFALFAQFRIGISFTKSIFCQPKVRFLSNEIVPDGIRTNPKKLDAITELSLPVSKRSMQSALGALS</sequence>
<name>A0A329SK75_9STRA</name>
<evidence type="ECO:0008006" key="8">
    <source>
        <dbReference type="Google" id="ProtNLM"/>
    </source>
</evidence>
<dbReference type="EMBL" id="RCMK01002396">
    <property type="protein sequence ID" value="KAG2881754.1"/>
    <property type="molecule type" value="Genomic_DNA"/>
</dbReference>
<organism evidence="6 7">
    <name type="scientific">Phytophthora cactorum</name>
    <dbReference type="NCBI Taxonomy" id="29920"/>
    <lineage>
        <taxon>Eukaryota</taxon>
        <taxon>Sar</taxon>
        <taxon>Stramenopiles</taxon>
        <taxon>Oomycota</taxon>
        <taxon>Peronosporomycetes</taxon>
        <taxon>Peronosporales</taxon>
        <taxon>Peronosporaceae</taxon>
        <taxon>Phytophthora</taxon>
    </lineage>
</organism>
<evidence type="ECO:0000313" key="5">
    <source>
        <dbReference type="EMBL" id="KAG3202224.1"/>
    </source>
</evidence>
<dbReference type="EMBL" id="RCML01002393">
    <property type="protein sequence ID" value="KAG2958038.1"/>
    <property type="molecule type" value="Genomic_DNA"/>
</dbReference>
<dbReference type="Proteomes" id="UP000736787">
    <property type="component" value="Unassembled WGS sequence"/>
</dbReference>
<comment type="caution">
    <text evidence="6">The sequence shown here is derived from an EMBL/GenBank/DDBJ whole genome shotgun (WGS) entry which is preliminary data.</text>
</comment>
<dbReference type="SUPFAM" id="SSF56672">
    <property type="entry name" value="DNA/RNA polymerases"/>
    <property type="match status" value="1"/>
</dbReference>
<dbReference type="Gene3D" id="3.30.70.270">
    <property type="match status" value="1"/>
</dbReference>
<dbReference type="Proteomes" id="UP000774804">
    <property type="component" value="Unassembled WGS sequence"/>
</dbReference>
<dbReference type="PANTHER" id="PTHR33064:SF37">
    <property type="entry name" value="RIBONUCLEASE H"/>
    <property type="match status" value="1"/>
</dbReference>
<reference evidence="6 7" key="1">
    <citation type="submission" date="2018-01" db="EMBL/GenBank/DDBJ databases">
        <title>Draft genome of the strawberry crown rot pathogen Phytophthora cactorum.</title>
        <authorList>
            <person name="Armitage A.D."/>
            <person name="Lysoe E."/>
            <person name="Nellist C.F."/>
            <person name="Harrison R.J."/>
            <person name="Brurberg M.B."/>
        </authorList>
    </citation>
    <scope>NUCLEOTIDE SEQUENCE [LARGE SCALE GENOMIC DNA]</scope>
    <source>
        <strain evidence="6 7">10300</strain>
    </source>
</reference>
<dbReference type="InterPro" id="IPR043128">
    <property type="entry name" value="Rev_trsase/Diguanyl_cyclase"/>
</dbReference>
<evidence type="ECO:0000313" key="1">
    <source>
        <dbReference type="EMBL" id="KAG2812220.1"/>
    </source>
</evidence>
<dbReference type="Proteomes" id="UP000735874">
    <property type="component" value="Unassembled WGS sequence"/>
</dbReference>
<dbReference type="EMBL" id="MJFZ01000139">
    <property type="protein sequence ID" value="RAW36436.1"/>
    <property type="molecule type" value="Genomic_DNA"/>
</dbReference>
<gene>
    <name evidence="6" type="ORF">PC110_g7300</name>
    <name evidence="1" type="ORF">PC113_g23583</name>
    <name evidence="2" type="ORF">PC115_g23602</name>
    <name evidence="3" type="ORF">PC117_g26333</name>
    <name evidence="4" type="ORF">PC118_g23724</name>
    <name evidence="5" type="ORF">PC129_g23298</name>
</gene>
<dbReference type="VEuPathDB" id="FungiDB:PC110_g7300"/>
<proteinExistence type="predicted"/>
<dbReference type="EMBL" id="RCMV01002564">
    <property type="protein sequence ID" value="KAG3202224.1"/>
    <property type="molecule type" value="Genomic_DNA"/>
</dbReference>
<keyword evidence="7" id="KW-1185">Reference proteome</keyword>
<dbReference type="Proteomes" id="UP000760860">
    <property type="component" value="Unassembled WGS sequence"/>
</dbReference>
<dbReference type="EMBL" id="RCMI01002441">
    <property type="protein sequence ID" value="KAG2876517.1"/>
    <property type="molecule type" value="Genomic_DNA"/>
</dbReference>
<evidence type="ECO:0000313" key="7">
    <source>
        <dbReference type="Proteomes" id="UP000251314"/>
    </source>
</evidence>
<reference evidence="5" key="2">
    <citation type="submission" date="2018-05" db="EMBL/GenBank/DDBJ databases">
        <title>Effector identification in a new, highly contiguous assembly of the strawberry crown rot pathogen Phytophthora cactorum.</title>
        <authorList>
            <person name="Armitage A.D."/>
            <person name="Nellist C.F."/>
            <person name="Bates H."/>
            <person name="Vickerstaff R.J."/>
            <person name="Harrison R.J."/>
        </authorList>
    </citation>
    <scope>NUCLEOTIDE SEQUENCE</scope>
    <source>
        <strain evidence="1">15-7</strain>
        <strain evidence="2">4032</strain>
        <strain evidence="3">4040</strain>
        <strain evidence="4">P415</strain>
        <strain evidence="5">P421</strain>
    </source>
</reference>
<evidence type="ECO:0000313" key="2">
    <source>
        <dbReference type="EMBL" id="KAG2876517.1"/>
    </source>
</evidence>
<dbReference type="Proteomes" id="UP000697107">
    <property type="component" value="Unassembled WGS sequence"/>
</dbReference>
<dbReference type="PANTHER" id="PTHR33064">
    <property type="entry name" value="POL PROTEIN"/>
    <property type="match status" value="1"/>
</dbReference>
<evidence type="ECO:0000313" key="4">
    <source>
        <dbReference type="EMBL" id="KAG2958038.1"/>
    </source>
</evidence>
<dbReference type="InterPro" id="IPR051320">
    <property type="entry name" value="Viral_Replic_Matur_Polypro"/>
</dbReference>
<evidence type="ECO:0000313" key="3">
    <source>
        <dbReference type="EMBL" id="KAG2881754.1"/>
    </source>
</evidence>
<evidence type="ECO:0000313" key="6">
    <source>
        <dbReference type="EMBL" id="RAW36436.1"/>
    </source>
</evidence>